<proteinExistence type="predicted"/>
<evidence type="ECO:0000313" key="3">
    <source>
        <dbReference type="Proteomes" id="UP001153678"/>
    </source>
</evidence>
<gene>
    <name evidence="2" type="ORF">FWILDA_LOCUS12111</name>
</gene>
<feature type="region of interest" description="Disordered" evidence="1">
    <location>
        <begin position="130"/>
        <end position="155"/>
    </location>
</feature>
<dbReference type="AlphaFoldDB" id="A0A9W4X079"/>
<evidence type="ECO:0000313" key="2">
    <source>
        <dbReference type="EMBL" id="CAI2185508.1"/>
    </source>
</evidence>
<reference evidence="2" key="1">
    <citation type="submission" date="2022-08" db="EMBL/GenBank/DDBJ databases">
        <authorList>
            <person name="Kallberg Y."/>
            <person name="Tangrot J."/>
            <person name="Rosling A."/>
        </authorList>
    </citation>
    <scope>NUCLEOTIDE SEQUENCE</scope>
    <source>
        <strain evidence="2">Wild A</strain>
    </source>
</reference>
<sequence length="155" mass="17499">NTSIIFGIIEAYLQPSDPNHLSNEEIFDDTLLQACPFVNISIYEPNLESLLFPHLFPNARSNENRLETHDNNMPIDYQEGGGIIDDLELKRRLDRIKDTLSGTAQGGKQKLGLDKIDKYAIKLQQYQEMSDTNSVESLNTETSNVEPLSTETNNV</sequence>
<comment type="caution">
    <text evidence="2">The sequence shown here is derived from an EMBL/GenBank/DDBJ whole genome shotgun (WGS) entry which is preliminary data.</text>
</comment>
<organism evidence="2 3">
    <name type="scientific">Funneliformis geosporum</name>
    <dbReference type="NCBI Taxonomy" id="1117311"/>
    <lineage>
        <taxon>Eukaryota</taxon>
        <taxon>Fungi</taxon>
        <taxon>Fungi incertae sedis</taxon>
        <taxon>Mucoromycota</taxon>
        <taxon>Glomeromycotina</taxon>
        <taxon>Glomeromycetes</taxon>
        <taxon>Glomerales</taxon>
        <taxon>Glomeraceae</taxon>
        <taxon>Funneliformis</taxon>
    </lineage>
</organism>
<evidence type="ECO:0000256" key="1">
    <source>
        <dbReference type="SAM" id="MobiDB-lite"/>
    </source>
</evidence>
<name>A0A9W4X079_9GLOM</name>
<keyword evidence="3" id="KW-1185">Reference proteome</keyword>
<protein>
    <submittedName>
        <fullName evidence="2">8136_t:CDS:1</fullName>
    </submittedName>
</protein>
<accession>A0A9W4X079</accession>
<feature type="non-terminal residue" evidence="2">
    <location>
        <position position="155"/>
    </location>
</feature>
<dbReference type="EMBL" id="CAMKVN010003752">
    <property type="protein sequence ID" value="CAI2185508.1"/>
    <property type="molecule type" value="Genomic_DNA"/>
</dbReference>
<dbReference type="Proteomes" id="UP001153678">
    <property type="component" value="Unassembled WGS sequence"/>
</dbReference>